<evidence type="ECO:0000259" key="7">
    <source>
        <dbReference type="PROSITE" id="PS50004"/>
    </source>
</evidence>
<dbReference type="InterPro" id="IPR037789">
    <property type="entry name" value="FIP_classI"/>
</dbReference>
<feature type="domain" description="FIP-RBD" evidence="8">
    <location>
        <begin position="629"/>
        <end position="691"/>
    </location>
</feature>
<dbReference type="Gene3D" id="1.20.5.2440">
    <property type="match status" value="1"/>
</dbReference>
<dbReference type="SMART" id="SM00239">
    <property type="entry name" value="C2"/>
    <property type="match status" value="1"/>
</dbReference>
<feature type="compositionally biased region" description="Low complexity" evidence="6">
    <location>
        <begin position="409"/>
        <end position="420"/>
    </location>
</feature>
<dbReference type="PANTHER" id="PTHR15746">
    <property type="entry name" value="RAB11-RELATED"/>
    <property type="match status" value="1"/>
</dbReference>
<evidence type="ECO:0000256" key="6">
    <source>
        <dbReference type="SAM" id="MobiDB-lite"/>
    </source>
</evidence>
<feature type="domain" description="C2" evidence="7">
    <location>
        <begin position="63"/>
        <end position="182"/>
    </location>
</feature>
<dbReference type="AlphaFoldDB" id="A0A812CFK2"/>
<name>A0A812CFK2_ACAPH</name>
<sequence>MISLVTLIPRLFLITTGYAHSLLPLLFFTFISLVDWFVYTSIQGVNETSGPPFKQYPSILLSIQSQSFFIDRIFKTVTIMWNPTHVQFTVLRAKNLVSKGKGGNNDVFATIQLGKEKYQTTTIKKARNPEWFEECDLLITSMDAEIKVNLFHRGKIADESLGYAIIPLRECKNFDRPQNRWIPLQTKSKKTGVIKEQGELEVRLTFHVESKVEELHPLQKKSYTGSLRHLATSVAGKLKRSQSLIYRKDKTKPTLTMSNTPKSSDSNTSSQALKTAFYLTTFLMNEREKEAQINSTNTNEESKLYHCQDEKLKTMTLNEKFLKSSYATIDEVQTENQKVLHKSLENLTLSCKDHYNGKSYTLPKPDKSVTPANTLDTYLQSVPEHKENRRPSMPQSSGPAPSCLKSRPSSCIIGGNSNSSVHPLETSVSNTTTSHGTHKDPSSQLKLRPSSCIVTSVTNTNGSHPLDTYAANDPSKESTAQHKTKRKQRRLRKHSPYSYDQDADSESEAEENGTGHRKSNDEAGGKPNGIHSDDFNFKIPLQYSRFPANLSQRSGSCNGLAGSNTNPKDLADEKVTNGIQGRKSRAELDFGLKRPQNRNIVGLRRRPISFSFDGRLPDFSDSMFEYNSDNFPTEDLIGRYRSMHKEEMVNLIVNQKAQLIRKDQYIRGLETYIDDLLVSVIEQNPKMLQRQFHY</sequence>
<evidence type="ECO:0000256" key="1">
    <source>
        <dbReference type="ARBA" id="ARBA00004172"/>
    </source>
</evidence>
<dbReference type="GO" id="GO:0015031">
    <property type="term" value="P:protein transport"/>
    <property type="evidence" value="ECO:0007669"/>
    <property type="project" value="UniProtKB-KW"/>
</dbReference>
<keyword evidence="10" id="KW-1185">Reference proteome</keyword>
<keyword evidence="4" id="KW-0967">Endosome</keyword>
<feature type="compositionally biased region" description="Acidic residues" evidence="6">
    <location>
        <begin position="501"/>
        <end position="511"/>
    </location>
</feature>
<dbReference type="PROSITE" id="PS50004">
    <property type="entry name" value="C2"/>
    <property type="match status" value="1"/>
</dbReference>
<comment type="subcellular location">
    <subcellularLocation>
        <location evidence="1">Recycling endosome</location>
    </subcellularLocation>
</comment>
<dbReference type="InterPro" id="IPR019018">
    <property type="entry name" value="Rab-bd_FIP-RBD"/>
</dbReference>
<feature type="region of interest" description="Disordered" evidence="6">
    <location>
        <begin position="382"/>
        <end position="534"/>
    </location>
</feature>
<evidence type="ECO:0000256" key="3">
    <source>
        <dbReference type="ARBA" id="ARBA00022553"/>
    </source>
</evidence>
<evidence type="ECO:0000256" key="5">
    <source>
        <dbReference type="ARBA" id="ARBA00022927"/>
    </source>
</evidence>
<dbReference type="Gene3D" id="2.60.40.150">
    <property type="entry name" value="C2 domain"/>
    <property type="match status" value="1"/>
</dbReference>
<dbReference type="InterPro" id="IPR037245">
    <property type="entry name" value="FIP-RBD_C_sf"/>
</dbReference>
<dbReference type="Pfam" id="PF09457">
    <property type="entry name" value="RBD-FIP"/>
    <property type="match status" value="1"/>
</dbReference>
<dbReference type="Pfam" id="PF00168">
    <property type="entry name" value="C2"/>
    <property type="match status" value="1"/>
</dbReference>
<reference evidence="9" key="1">
    <citation type="submission" date="2021-01" db="EMBL/GenBank/DDBJ databases">
        <authorList>
            <person name="Li R."/>
            <person name="Bekaert M."/>
        </authorList>
    </citation>
    <scope>NUCLEOTIDE SEQUENCE</scope>
    <source>
        <strain evidence="9">Farmed</strain>
    </source>
</reference>
<keyword evidence="2" id="KW-0813">Transport</keyword>
<dbReference type="PANTHER" id="PTHR15746:SF23">
    <property type="entry name" value="RAB11 INTERACTING PROTEIN, ISOFORM A"/>
    <property type="match status" value="1"/>
</dbReference>
<feature type="compositionally biased region" description="Polar residues" evidence="6">
    <location>
        <begin position="426"/>
        <end position="435"/>
    </location>
</feature>
<organism evidence="9 10">
    <name type="scientific">Acanthosepion pharaonis</name>
    <name type="common">Pharaoh cuttlefish</name>
    <name type="synonym">Sepia pharaonis</name>
    <dbReference type="NCBI Taxonomy" id="158019"/>
    <lineage>
        <taxon>Eukaryota</taxon>
        <taxon>Metazoa</taxon>
        <taxon>Spiralia</taxon>
        <taxon>Lophotrochozoa</taxon>
        <taxon>Mollusca</taxon>
        <taxon>Cephalopoda</taxon>
        <taxon>Coleoidea</taxon>
        <taxon>Decapodiformes</taxon>
        <taxon>Sepiida</taxon>
        <taxon>Sepiina</taxon>
        <taxon>Sepiidae</taxon>
        <taxon>Acanthosepion</taxon>
    </lineage>
</organism>
<evidence type="ECO:0000313" key="10">
    <source>
        <dbReference type="Proteomes" id="UP000597762"/>
    </source>
</evidence>
<evidence type="ECO:0000313" key="9">
    <source>
        <dbReference type="EMBL" id="CAE1273571.1"/>
    </source>
</evidence>
<feature type="compositionally biased region" description="Polar residues" evidence="6">
    <location>
        <begin position="452"/>
        <end position="463"/>
    </location>
</feature>
<dbReference type="GO" id="GO:0031267">
    <property type="term" value="F:small GTPase binding"/>
    <property type="evidence" value="ECO:0007669"/>
    <property type="project" value="InterPro"/>
</dbReference>
<evidence type="ECO:0000256" key="4">
    <source>
        <dbReference type="ARBA" id="ARBA00022753"/>
    </source>
</evidence>
<keyword evidence="5" id="KW-0653">Protein transport</keyword>
<gene>
    <name evidence="9" type="ORF">SPHA_38233</name>
</gene>
<protein>
    <submittedName>
        <fullName evidence="9">RAB11FIP1_2_5</fullName>
    </submittedName>
</protein>
<evidence type="ECO:0000259" key="8">
    <source>
        <dbReference type="PROSITE" id="PS51511"/>
    </source>
</evidence>
<feature type="region of interest" description="Disordered" evidence="6">
    <location>
        <begin position="250"/>
        <end position="270"/>
    </location>
</feature>
<dbReference type="GO" id="GO:0055037">
    <property type="term" value="C:recycling endosome"/>
    <property type="evidence" value="ECO:0007669"/>
    <property type="project" value="UniProtKB-SubCell"/>
</dbReference>
<dbReference type="GO" id="GO:0045055">
    <property type="term" value="P:regulated exocytosis"/>
    <property type="evidence" value="ECO:0007669"/>
    <property type="project" value="TreeGrafter"/>
</dbReference>
<dbReference type="InterPro" id="IPR035892">
    <property type="entry name" value="C2_domain_sf"/>
</dbReference>
<feature type="compositionally biased region" description="Polar residues" evidence="6">
    <location>
        <begin position="253"/>
        <end position="270"/>
    </location>
</feature>
<dbReference type="EMBL" id="CAHIKZ030001732">
    <property type="protein sequence ID" value="CAE1273571.1"/>
    <property type="molecule type" value="Genomic_DNA"/>
</dbReference>
<proteinExistence type="predicted"/>
<evidence type="ECO:0000256" key="2">
    <source>
        <dbReference type="ARBA" id="ARBA00022448"/>
    </source>
</evidence>
<dbReference type="SUPFAM" id="SSF144270">
    <property type="entry name" value="Eferin C-derminal domain-like"/>
    <property type="match status" value="1"/>
</dbReference>
<dbReference type="InterPro" id="IPR000008">
    <property type="entry name" value="C2_dom"/>
</dbReference>
<dbReference type="PROSITE" id="PS51511">
    <property type="entry name" value="FIP_RBD"/>
    <property type="match status" value="1"/>
</dbReference>
<dbReference type="Proteomes" id="UP000597762">
    <property type="component" value="Unassembled WGS sequence"/>
</dbReference>
<comment type="caution">
    <text evidence="9">The sequence shown here is derived from an EMBL/GenBank/DDBJ whole genome shotgun (WGS) entry which is preliminary data.</text>
</comment>
<dbReference type="SUPFAM" id="SSF49562">
    <property type="entry name" value="C2 domain (Calcium/lipid-binding domain, CaLB)"/>
    <property type="match status" value="1"/>
</dbReference>
<keyword evidence="3" id="KW-0597">Phosphoprotein</keyword>
<accession>A0A812CFK2</accession>
<feature type="compositionally biased region" description="Basic residues" evidence="6">
    <location>
        <begin position="482"/>
        <end position="495"/>
    </location>
</feature>
<dbReference type="OrthoDB" id="8956628at2759"/>